<evidence type="ECO:0000313" key="14">
    <source>
        <dbReference type="Proteomes" id="UP001165065"/>
    </source>
</evidence>
<sequence length="878" mass="94283">MPAETTQPHTHLHRHLTPFPPPYHPKFLTSPLNIRTGATLYDAESLYNLKFITYLTRFLLSFDPSCQRWWYLQAQEIPRGAGKAEVEAIRLEQFAKFSASVEVGLREYRDALGPARLMSYMLQRYCPSSMSSVTLESNDGSGTITAVPSAPTTLKEREVREARRQIVLLFSLMQTAQPTDMITRELANIEDARLEEVVVKARGQGYAPGYGAPEVEIEEPEGSEGVRAEARAKLGVSDRVLRIDISDRGLGYKKVPLVTISPPALGGTPAKAQAILFEDTTNRGRIERIKLLDPGSGYGVDEDIKVRIDSPDGSPVTSLGYQATAVVVRELEVVSIIVTNPGRGYAAEKPLMVKVKPPPITARVNINDPMLIKTRGMDGKVLNQVVEAAAKGFDGTGGGGGCMGRGCYDKEVEAVGITKSEVSAGSSWRYEGEGMGDYETGREEVEKRGGGNIRATSGGGGSEAPRLPTLGGGGGTTARLLTLFPKGVGLVFDEKKKVYVLTAGPDALESGLVVGGGQGVSPKPLDPDFGPRGRSPVERERELTPSTYLRFMAAGALCCSTVHLAVTPLDVVKTKVQTNPREYPNPVAAFKKVMGTGLGTFFTGWDTTFAGFFVWGGIGYTLTEFLRRYLTVALNAPKDGSWEIPVIIVSAGLGAFAGCFFLCPFETIRIRMVSGGGEGGLLSVGGKIVDEGGPSALFNAVPAFLLKEIPFAAAKFAVFDASTERLYEAFPAAREDLRLSLAVSLTGGCLGGIVAAFVSNPADAVISELKKFKKTTQPKAETEVRVGGDEAAVVEGTMPQEAPKMTIKMAYDTLYSTYGVGGLFRGLSIRIPFYCLVVSLQFFLYDSIRVLLGVGRDDLNLFLDVLGGALGELRGDIM</sequence>
<organism evidence="13 14">
    <name type="scientific">Triparma columacea</name>
    <dbReference type="NCBI Taxonomy" id="722753"/>
    <lineage>
        <taxon>Eukaryota</taxon>
        <taxon>Sar</taxon>
        <taxon>Stramenopiles</taxon>
        <taxon>Ochrophyta</taxon>
        <taxon>Bolidophyceae</taxon>
        <taxon>Parmales</taxon>
        <taxon>Triparmaceae</taxon>
        <taxon>Triparma</taxon>
    </lineage>
</organism>
<feature type="region of interest" description="Disordered" evidence="11">
    <location>
        <begin position="519"/>
        <end position="541"/>
    </location>
</feature>
<keyword evidence="9 10" id="KW-0472">Membrane</keyword>
<evidence type="ECO:0000256" key="5">
    <source>
        <dbReference type="ARBA" id="ARBA00022737"/>
    </source>
</evidence>
<dbReference type="InterPro" id="IPR023395">
    <property type="entry name" value="MCP_dom_sf"/>
</dbReference>
<evidence type="ECO:0000256" key="12">
    <source>
        <dbReference type="SAM" id="Phobius"/>
    </source>
</evidence>
<dbReference type="GO" id="GO:0005315">
    <property type="term" value="F:phosphate transmembrane transporter activity"/>
    <property type="evidence" value="ECO:0007669"/>
    <property type="project" value="InterPro"/>
</dbReference>
<dbReference type="GO" id="GO:0005743">
    <property type="term" value="C:mitochondrial inner membrane"/>
    <property type="evidence" value="ECO:0007669"/>
    <property type="project" value="UniProtKB-SubCell"/>
</dbReference>
<feature type="repeat" description="Solcar" evidence="10">
    <location>
        <begin position="645"/>
        <end position="725"/>
    </location>
</feature>
<keyword evidence="14" id="KW-1185">Reference proteome</keyword>
<evidence type="ECO:0000256" key="7">
    <source>
        <dbReference type="ARBA" id="ARBA00022989"/>
    </source>
</evidence>
<feature type="repeat" description="Solcar" evidence="10">
    <location>
        <begin position="546"/>
        <end position="629"/>
    </location>
</feature>
<dbReference type="Pfam" id="PF00153">
    <property type="entry name" value="Mito_carr"/>
    <property type="match status" value="3"/>
</dbReference>
<keyword evidence="6" id="KW-0999">Mitochondrion inner membrane</keyword>
<gene>
    <name evidence="13" type="ORF">TrCOL_g12126</name>
</gene>
<evidence type="ECO:0000256" key="2">
    <source>
        <dbReference type="ARBA" id="ARBA00006375"/>
    </source>
</evidence>
<name>A0A9W7G226_9STRA</name>
<dbReference type="Gene3D" id="1.50.40.10">
    <property type="entry name" value="Mitochondrial carrier domain"/>
    <property type="match status" value="2"/>
</dbReference>
<keyword evidence="4 10" id="KW-0812">Transmembrane</keyword>
<evidence type="ECO:0000256" key="3">
    <source>
        <dbReference type="ARBA" id="ARBA00022448"/>
    </source>
</evidence>
<evidence type="ECO:0000256" key="8">
    <source>
        <dbReference type="ARBA" id="ARBA00023128"/>
    </source>
</evidence>
<feature type="region of interest" description="Disordered" evidence="11">
    <location>
        <begin position="444"/>
        <end position="468"/>
    </location>
</feature>
<dbReference type="InterPro" id="IPR044677">
    <property type="entry name" value="SLC25A3/Pic2/Mir1-like"/>
</dbReference>
<evidence type="ECO:0000256" key="10">
    <source>
        <dbReference type="PROSITE-ProRule" id="PRU00282"/>
    </source>
</evidence>
<feature type="transmembrane region" description="Helical" evidence="12">
    <location>
        <begin position="642"/>
        <end position="663"/>
    </location>
</feature>
<keyword evidence="3" id="KW-0813">Transport</keyword>
<reference evidence="14" key="1">
    <citation type="journal article" date="2023" name="Commun. Biol.">
        <title>Genome analysis of Parmales, the sister group of diatoms, reveals the evolutionary specialization of diatoms from phago-mixotrophs to photoautotrophs.</title>
        <authorList>
            <person name="Ban H."/>
            <person name="Sato S."/>
            <person name="Yoshikawa S."/>
            <person name="Yamada K."/>
            <person name="Nakamura Y."/>
            <person name="Ichinomiya M."/>
            <person name="Sato N."/>
            <person name="Blanc-Mathieu R."/>
            <person name="Endo H."/>
            <person name="Kuwata A."/>
            <person name="Ogata H."/>
        </authorList>
    </citation>
    <scope>NUCLEOTIDE SEQUENCE [LARGE SCALE GENOMIC DNA]</scope>
</reference>
<accession>A0A9W7G226</accession>
<dbReference type="PANTHER" id="PTHR45671">
    <property type="entry name" value="SOLUTE CARRIER FAMILY 25 (MITOCHONDRIAL CARRIER PHOSPHATE CARRIER), MEMBER 3, LIKE-RELATED-RELATED"/>
    <property type="match status" value="1"/>
</dbReference>
<keyword evidence="7 12" id="KW-1133">Transmembrane helix</keyword>
<evidence type="ECO:0000256" key="11">
    <source>
        <dbReference type="SAM" id="MobiDB-lite"/>
    </source>
</evidence>
<comment type="subcellular location">
    <subcellularLocation>
        <location evidence="1">Mitochondrion inner membrane</location>
        <topology evidence="1">Multi-pass membrane protein</topology>
    </subcellularLocation>
</comment>
<dbReference type="GO" id="GO:1990547">
    <property type="term" value="P:mitochondrial phosphate ion transmembrane transport"/>
    <property type="evidence" value="ECO:0007669"/>
    <property type="project" value="InterPro"/>
</dbReference>
<dbReference type="Proteomes" id="UP001165065">
    <property type="component" value="Unassembled WGS sequence"/>
</dbReference>
<protein>
    <submittedName>
        <fullName evidence="13">Uncharacterized protein</fullName>
    </submittedName>
</protein>
<dbReference type="PANTHER" id="PTHR45671:SF12">
    <property type="entry name" value="MITOCHONDRIAL PHOSPHATE CARRIER PROTEIN"/>
    <property type="match status" value="1"/>
</dbReference>
<feature type="transmembrane region" description="Helical" evidence="12">
    <location>
        <begin position="593"/>
        <end position="622"/>
    </location>
</feature>
<feature type="compositionally biased region" description="Basic and acidic residues" evidence="11">
    <location>
        <begin position="525"/>
        <end position="541"/>
    </location>
</feature>
<feature type="repeat" description="Solcar" evidence="10">
    <location>
        <begin position="739"/>
        <end position="851"/>
    </location>
</feature>
<evidence type="ECO:0000256" key="1">
    <source>
        <dbReference type="ARBA" id="ARBA00004448"/>
    </source>
</evidence>
<evidence type="ECO:0000313" key="13">
    <source>
        <dbReference type="EMBL" id="GMI28719.1"/>
    </source>
</evidence>
<dbReference type="AlphaFoldDB" id="A0A9W7G226"/>
<evidence type="ECO:0000256" key="4">
    <source>
        <dbReference type="ARBA" id="ARBA00022692"/>
    </source>
</evidence>
<keyword evidence="5" id="KW-0677">Repeat</keyword>
<evidence type="ECO:0000256" key="9">
    <source>
        <dbReference type="ARBA" id="ARBA00023136"/>
    </source>
</evidence>
<dbReference type="InterPro" id="IPR018108">
    <property type="entry name" value="MCP_transmembrane"/>
</dbReference>
<proteinExistence type="inferred from homology"/>
<comment type="similarity">
    <text evidence="2">Belongs to the mitochondrial carrier (TC 2.A.29) family.</text>
</comment>
<comment type="caution">
    <text evidence="13">The sequence shown here is derived from an EMBL/GenBank/DDBJ whole genome shotgun (WGS) entry which is preliminary data.</text>
</comment>
<evidence type="ECO:0000256" key="6">
    <source>
        <dbReference type="ARBA" id="ARBA00022792"/>
    </source>
</evidence>
<dbReference type="PROSITE" id="PS50920">
    <property type="entry name" value="SOLCAR"/>
    <property type="match status" value="3"/>
</dbReference>
<dbReference type="EMBL" id="BRYA01000667">
    <property type="protein sequence ID" value="GMI28719.1"/>
    <property type="molecule type" value="Genomic_DNA"/>
</dbReference>
<keyword evidence="8" id="KW-0496">Mitochondrion</keyword>
<dbReference type="OrthoDB" id="427452at2759"/>
<dbReference type="SUPFAM" id="SSF103506">
    <property type="entry name" value="Mitochondrial carrier"/>
    <property type="match status" value="1"/>
</dbReference>